<keyword evidence="5" id="KW-0378">Hydrolase</keyword>
<keyword evidence="2" id="KW-1133">Transmembrane helix</keyword>
<feature type="chain" id="PRO_5040193874" evidence="3">
    <location>
        <begin position="20"/>
        <end position="380"/>
    </location>
</feature>
<evidence type="ECO:0000259" key="4">
    <source>
        <dbReference type="Pfam" id="PF01156"/>
    </source>
</evidence>
<dbReference type="InterPro" id="IPR001910">
    <property type="entry name" value="Inosine/uridine_hydrolase_dom"/>
</dbReference>
<dbReference type="EMBL" id="MU007067">
    <property type="protein sequence ID" value="KAF2425798.1"/>
    <property type="molecule type" value="Genomic_DNA"/>
</dbReference>
<dbReference type="InterPro" id="IPR036452">
    <property type="entry name" value="Ribo_hydro-like"/>
</dbReference>
<keyword evidence="6" id="KW-1185">Reference proteome</keyword>
<comment type="similarity">
    <text evidence="1">Belongs to the IUNH family.</text>
</comment>
<proteinExistence type="inferred from homology"/>
<dbReference type="SUPFAM" id="SSF53590">
    <property type="entry name" value="Nucleoside hydrolase"/>
    <property type="match status" value="1"/>
</dbReference>
<gene>
    <name evidence="5" type="ORF">EJ08DRAFT_383814</name>
</gene>
<name>A0A9P4NL11_9PEZI</name>
<keyword evidence="2" id="KW-0812">Transmembrane</keyword>
<protein>
    <submittedName>
        <fullName evidence="5">Inosine/uridine-preferring nucleoside hydrolase</fullName>
    </submittedName>
</protein>
<dbReference type="Proteomes" id="UP000800235">
    <property type="component" value="Unassembled WGS sequence"/>
</dbReference>
<dbReference type="PANTHER" id="PTHR43264:SF1">
    <property type="entry name" value="INOSINE_URIDINE-PREFERRING NUCLEOSIDE HYDROLASE DOMAIN-CONTAINING PROTEIN"/>
    <property type="match status" value="1"/>
</dbReference>
<comment type="caution">
    <text evidence="5">The sequence shown here is derived from an EMBL/GenBank/DDBJ whole genome shotgun (WGS) entry which is preliminary data.</text>
</comment>
<dbReference type="Pfam" id="PF01156">
    <property type="entry name" value="IU_nuc_hydro"/>
    <property type="match status" value="1"/>
</dbReference>
<dbReference type="OrthoDB" id="187522at2759"/>
<keyword evidence="2" id="KW-0472">Membrane</keyword>
<sequence>MNFTAVVFMLAICTSQILAAPKKNLIIDTDLFSDVDDAGALLLASTLPDVNLLAVNCNYPSTFSALAASAILAHYNKSHVPIGIKRPLTNITFFDSWYYELGEYTSKIAYHFSGGILPWGKAEDAWDPVELYRKVLGEAEDGSVTIASIGFLDNLSALLNSTSDTYSPLSGRDLFQAKVSELVIMGGGYPSGHSYNFWGSNPSYAAHVINTYEGRMVFIGDDVGKDVKTGGTLMSREHVNDPVSMAYTYYTYGKPRESWDPLTVLYAIRGLNGTFRYGNEFGRNYIEANGSNRWINDGKAINQFYLRMNISNETAAAKIDKLFLAGVEAYAKTPVWKIPTGENDNRGNSAILIKLFVFASIAMMLYYFSKERGARTALIE</sequence>
<evidence type="ECO:0000313" key="5">
    <source>
        <dbReference type="EMBL" id="KAF2425798.1"/>
    </source>
</evidence>
<evidence type="ECO:0000313" key="6">
    <source>
        <dbReference type="Proteomes" id="UP000800235"/>
    </source>
</evidence>
<dbReference type="CDD" id="cd02652">
    <property type="entry name" value="nuc_hydro_2"/>
    <property type="match status" value="1"/>
</dbReference>
<dbReference type="GO" id="GO:0016799">
    <property type="term" value="F:hydrolase activity, hydrolyzing N-glycosyl compounds"/>
    <property type="evidence" value="ECO:0007669"/>
    <property type="project" value="InterPro"/>
</dbReference>
<keyword evidence="3" id="KW-0732">Signal</keyword>
<dbReference type="AlphaFoldDB" id="A0A9P4NL11"/>
<accession>A0A9P4NL11</accession>
<dbReference type="Gene3D" id="3.90.245.10">
    <property type="entry name" value="Ribonucleoside hydrolase-like"/>
    <property type="match status" value="1"/>
</dbReference>
<organism evidence="5 6">
    <name type="scientific">Tothia fuscella</name>
    <dbReference type="NCBI Taxonomy" id="1048955"/>
    <lineage>
        <taxon>Eukaryota</taxon>
        <taxon>Fungi</taxon>
        <taxon>Dikarya</taxon>
        <taxon>Ascomycota</taxon>
        <taxon>Pezizomycotina</taxon>
        <taxon>Dothideomycetes</taxon>
        <taxon>Pleosporomycetidae</taxon>
        <taxon>Venturiales</taxon>
        <taxon>Cylindrosympodiaceae</taxon>
        <taxon>Tothia</taxon>
    </lineage>
</organism>
<feature type="signal peptide" evidence="3">
    <location>
        <begin position="1"/>
        <end position="19"/>
    </location>
</feature>
<reference evidence="5" key="1">
    <citation type="journal article" date="2020" name="Stud. Mycol.">
        <title>101 Dothideomycetes genomes: a test case for predicting lifestyles and emergence of pathogens.</title>
        <authorList>
            <person name="Haridas S."/>
            <person name="Albert R."/>
            <person name="Binder M."/>
            <person name="Bloem J."/>
            <person name="Labutti K."/>
            <person name="Salamov A."/>
            <person name="Andreopoulos B."/>
            <person name="Baker S."/>
            <person name="Barry K."/>
            <person name="Bills G."/>
            <person name="Bluhm B."/>
            <person name="Cannon C."/>
            <person name="Castanera R."/>
            <person name="Culley D."/>
            <person name="Daum C."/>
            <person name="Ezra D."/>
            <person name="Gonzalez J."/>
            <person name="Henrissat B."/>
            <person name="Kuo A."/>
            <person name="Liang C."/>
            <person name="Lipzen A."/>
            <person name="Lutzoni F."/>
            <person name="Magnuson J."/>
            <person name="Mondo S."/>
            <person name="Nolan M."/>
            <person name="Ohm R."/>
            <person name="Pangilinan J."/>
            <person name="Park H.-J."/>
            <person name="Ramirez L."/>
            <person name="Alfaro M."/>
            <person name="Sun H."/>
            <person name="Tritt A."/>
            <person name="Yoshinaga Y."/>
            <person name="Zwiers L.-H."/>
            <person name="Turgeon B."/>
            <person name="Goodwin S."/>
            <person name="Spatafora J."/>
            <person name="Crous P."/>
            <person name="Grigoriev I."/>
        </authorList>
    </citation>
    <scope>NUCLEOTIDE SEQUENCE</scope>
    <source>
        <strain evidence="5">CBS 130266</strain>
    </source>
</reference>
<evidence type="ECO:0000256" key="1">
    <source>
        <dbReference type="ARBA" id="ARBA00009176"/>
    </source>
</evidence>
<feature type="domain" description="Inosine/uridine-preferring nucleoside hydrolase" evidence="4">
    <location>
        <begin position="25"/>
        <end position="269"/>
    </location>
</feature>
<evidence type="ECO:0000256" key="2">
    <source>
        <dbReference type="SAM" id="Phobius"/>
    </source>
</evidence>
<evidence type="ECO:0000256" key="3">
    <source>
        <dbReference type="SAM" id="SignalP"/>
    </source>
</evidence>
<feature type="transmembrane region" description="Helical" evidence="2">
    <location>
        <begin position="351"/>
        <end position="368"/>
    </location>
</feature>
<dbReference type="PANTHER" id="PTHR43264">
    <property type="match status" value="1"/>
</dbReference>